<dbReference type="PANTHER" id="PTHR47505">
    <property type="entry name" value="DNA UTILIZATION PROTEIN YHGH"/>
    <property type="match status" value="1"/>
</dbReference>
<protein>
    <recommendedName>
        <fullName evidence="2">Phosphoribosyltransferase domain-containing protein</fullName>
    </recommendedName>
</protein>
<sequence length="134" mass="15067">MGELLGEKLLHCGIYDDVDIIIPVPLHPFKRWKRGYNQAEIIAREVGKVLRKPVNASLLIRKRYTKSQTKKDALQREKNVSGAFRVRFDYLLKGRHVLLIDDVLTTGATLGACALEILSVEGCRVSFATLAFAE</sequence>
<evidence type="ECO:0000256" key="1">
    <source>
        <dbReference type="ARBA" id="ARBA00008007"/>
    </source>
</evidence>
<dbReference type="SUPFAM" id="SSF53271">
    <property type="entry name" value="PRTase-like"/>
    <property type="match status" value="1"/>
</dbReference>
<dbReference type="InterPro" id="IPR029057">
    <property type="entry name" value="PRTase-like"/>
</dbReference>
<dbReference type="Pfam" id="PF00156">
    <property type="entry name" value="Pribosyltran"/>
    <property type="match status" value="1"/>
</dbReference>
<name>A0A645IR79_9ZZZZ</name>
<dbReference type="PANTHER" id="PTHR47505:SF1">
    <property type="entry name" value="DNA UTILIZATION PROTEIN YHGH"/>
    <property type="match status" value="1"/>
</dbReference>
<proteinExistence type="inferred from homology"/>
<comment type="caution">
    <text evidence="3">The sequence shown here is derived from an EMBL/GenBank/DDBJ whole genome shotgun (WGS) entry which is preliminary data.</text>
</comment>
<dbReference type="InterPro" id="IPR000836">
    <property type="entry name" value="PRTase_dom"/>
</dbReference>
<dbReference type="CDD" id="cd06223">
    <property type="entry name" value="PRTases_typeI"/>
    <property type="match status" value="1"/>
</dbReference>
<dbReference type="AlphaFoldDB" id="A0A645IR79"/>
<organism evidence="3">
    <name type="scientific">bioreactor metagenome</name>
    <dbReference type="NCBI Taxonomy" id="1076179"/>
    <lineage>
        <taxon>unclassified sequences</taxon>
        <taxon>metagenomes</taxon>
        <taxon>ecological metagenomes</taxon>
    </lineage>
</organism>
<accession>A0A645IR79</accession>
<evidence type="ECO:0000313" key="3">
    <source>
        <dbReference type="EMBL" id="MPN53606.1"/>
    </source>
</evidence>
<dbReference type="Gene3D" id="3.40.50.2020">
    <property type="match status" value="1"/>
</dbReference>
<feature type="domain" description="Phosphoribosyltransferase" evidence="2">
    <location>
        <begin position="35"/>
        <end position="131"/>
    </location>
</feature>
<comment type="similarity">
    <text evidence="1">Belongs to the ComF/GntX family.</text>
</comment>
<gene>
    <name evidence="3" type="ORF">SDC9_201270</name>
</gene>
<dbReference type="EMBL" id="VSSQ01120896">
    <property type="protein sequence ID" value="MPN53606.1"/>
    <property type="molecule type" value="Genomic_DNA"/>
</dbReference>
<reference evidence="3" key="1">
    <citation type="submission" date="2019-08" db="EMBL/GenBank/DDBJ databases">
        <authorList>
            <person name="Kucharzyk K."/>
            <person name="Murdoch R.W."/>
            <person name="Higgins S."/>
            <person name="Loffler F."/>
        </authorList>
    </citation>
    <scope>NUCLEOTIDE SEQUENCE</scope>
</reference>
<dbReference type="InterPro" id="IPR051910">
    <property type="entry name" value="ComF/GntX_DNA_util-trans"/>
</dbReference>
<evidence type="ECO:0000259" key="2">
    <source>
        <dbReference type="Pfam" id="PF00156"/>
    </source>
</evidence>